<feature type="region of interest" description="Disordered" evidence="9">
    <location>
        <begin position="610"/>
        <end position="704"/>
    </location>
</feature>
<dbReference type="InterPro" id="IPR015919">
    <property type="entry name" value="Cadherin-like_sf"/>
</dbReference>
<feature type="region of interest" description="Disordered" evidence="9">
    <location>
        <begin position="1451"/>
        <end position="1562"/>
    </location>
</feature>
<dbReference type="GO" id="GO:0005509">
    <property type="term" value="F:calcium ion binding"/>
    <property type="evidence" value="ECO:0007669"/>
    <property type="project" value="InterPro"/>
</dbReference>
<evidence type="ECO:0000256" key="5">
    <source>
        <dbReference type="ARBA" id="ARBA00022692"/>
    </source>
</evidence>
<evidence type="ECO:0000256" key="11">
    <source>
        <dbReference type="SAM" id="SignalP"/>
    </source>
</evidence>
<evidence type="ECO:0000256" key="10">
    <source>
        <dbReference type="SAM" id="Phobius"/>
    </source>
</evidence>
<reference evidence="13" key="1">
    <citation type="submission" date="2015-07" db="EMBL/GenBank/DDBJ databases">
        <title>MeaNS - Measles Nucleotide Surveillance Program.</title>
        <authorList>
            <person name="Tran T."/>
            <person name="Druce J."/>
        </authorList>
    </citation>
    <scope>NUCLEOTIDE SEQUENCE</scope>
    <source>
        <strain evidence="13">UCB-OBI-ISO-001</strain>
        <tissue evidence="13">Gonad</tissue>
    </source>
</reference>
<feature type="region of interest" description="Disordered" evidence="9">
    <location>
        <begin position="786"/>
        <end position="815"/>
    </location>
</feature>
<keyword evidence="6 10" id="KW-1133">Transmembrane helix</keyword>
<evidence type="ECO:0000256" key="3">
    <source>
        <dbReference type="ARBA" id="ARBA00022475"/>
    </source>
</evidence>
<evidence type="ECO:0000256" key="8">
    <source>
        <dbReference type="ARBA" id="ARBA00023212"/>
    </source>
</evidence>
<dbReference type="SUPFAM" id="SSF49313">
    <property type="entry name" value="Cadherin-like"/>
    <property type="match status" value="2"/>
</dbReference>
<dbReference type="EMBL" id="KQ418215">
    <property type="protein sequence ID" value="KOF88206.1"/>
    <property type="molecule type" value="Genomic_DNA"/>
</dbReference>
<feature type="region of interest" description="Disordered" evidence="9">
    <location>
        <begin position="476"/>
        <end position="511"/>
    </location>
</feature>
<evidence type="ECO:0000256" key="1">
    <source>
        <dbReference type="ARBA" id="ARBA00004162"/>
    </source>
</evidence>
<name>A0A0L8HG49_OCTBM</name>
<dbReference type="GO" id="GO:0016011">
    <property type="term" value="C:dystroglycan complex"/>
    <property type="evidence" value="ECO:0007669"/>
    <property type="project" value="TreeGrafter"/>
</dbReference>
<feature type="compositionally biased region" description="Pro residues" evidence="9">
    <location>
        <begin position="1542"/>
        <end position="1553"/>
    </location>
</feature>
<dbReference type="OMA" id="TEMTEIN"/>
<protein>
    <recommendedName>
        <fullName evidence="12">Peptidase S72 domain-containing protein</fullName>
    </recommendedName>
</protein>
<dbReference type="InterPro" id="IPR030398">
    <property type="entry name" value="SEA_DG_dom"/>
</dbReference>
<feature type="signal peptide" evidence="11">
    <location>
        <begin position="1"/>
        <end position="24"/>
    </location>
</feature>
<evidence type="ECO:0000256" key="9">
    <source>
        <dbReference type="SAM" id="MobiDB-lite"/>
    </source>
</evidence>
<keyword evidence="5 10" id="KW-0812">Transmembrane</keyword>
<organism evidence="13">
    <name type="scientific">Octopus bimaculoides</name>
    <name type="common">California two-spotted octopus</name>
    <dbReference type="NCBI Taxonomy" id="37653"/>
    <lineage>
        <taxon>Eukaryota</taxon>
        <taxon>Metazoa</taxon>
        <taxon>Spiralia</taxon>
        <taxon>Lophotrochozoa</taxon>
        <taxon>Mollusca</taxon>
        <taxon>Cephalopoda</taxon>
        <taxon>Coleoidea</taxon>
        <taxon>Octopodiformes</taxon>
        <taxon>Octopoda</taxon>
        <taxon>Incirrata</taxon>
        <taxon>Octopodidae</taxon>
        <taxon>Octopus</taxon>
    </lineage>
</organism>
<feature type="domain" description="Peptidase S72" evidence="12">
    <location>
        <begin position="1292"/>
        <end position="1401"/>
    </location>
</feature>
<evidence type="ECO:0000256" key="7">
    <source>
        <dbReference type="ARBA" id="ARBA00023180"/>
    </source>
</evidence>
<comment type="subcellular location">
    <subcellularLocation>
        <location evidence="1">Cell membrane</location>
        <topology evidence="1">Single-pass membrane protein</topology>
    </subcellularLocation>
    <subcellularLocation>
        <location evidence="2">Cytoplasm</location>
        <location evidence="2">Cytoskeleton</location>
    </subcellularLocation>
</comment>
<dbReference type="InterPro" id="IPR013783">
    <property type="entry name" value="Ig-like_fold"/>
</dbReference>
<dbReference type="OrthoDB" id="5990676at2759"/>
<feature type="region of interest" description="Disordered" evidence="9">
    <location>
        <begin position="1155"/>
        <end position="1181"/>
    </location>
</feature>
<feature type="region of interest" description="Disordered" evidence="9">
    <location>
        <begin position="908"/>
        <end position="949"/>
    </location>
</feature>
<feature type="region of interest" description="Disordered" evidence="9">
    <location>
        <begin position="280"/>
        <end position="299"/>
    </location>
</feature>
<keyword evidence="4" id="KW-0963">Cytoplasm</keyword>
<dbReference type="InterPro" id="IPR027468">
    <property type="entry name" value="Alpha-dystroglycan_domain_2"/>
</dbReference>
<dbReference type="Gene3D" id="3.30.70.1040">
    <property type="entry name" value="Dystroglycan, domain 2"/>
    <property type="match status" value="1"/>
</dbReference>
<dbReference type="PROSITE" id="PS51699">
    <property type="entry name" value="SEA_DG"/>
    <property type="match status" value="1"/>
</dbReference>
<feature type="compositionally biased region" description="Low complexity" evidence="9">
    <location>
        <begin position="695"/>
        <end position="704"/>
    </location>
</feature>
<dbReference type="PANTHER" id="PTHR21559:SF21">
    <property type="entry name" value="DYSTROGLYCAN 1"/>
    <property type="match status" value="1"/>
</dbReference>
<dbReference type="GO" id="GO:0042383">
    <property type="term" value="C:sarcolemma"/>
    <property type="evidence" value="ECO:0007669"/>
    <property type="project" value="TreeGrafter"/>
</dbReference>
<proteinExistence type="predicted"/>
<feature type="compositionally biased region" description="Basic and acidic residues" evidence="9">
    <location>
        <begin position="1451"/>
        <end position="1482"/>
    </location>
</feature>
<evidence type="ECO:0000256" key="2">
    <source>
        <dbReference type="ARBA" id="ARBA00004245"/>
    </source>
</evidence>
<dbReference type="GO" id="GO:0043236">
    <property type="term" value="F:laminin binding"/>
    <property type="evidence" value="ECO:0007669"/>
    <property type="project" value="TreeGrafter"/>
</dbReference>
<dbReference type="KEGG" id="obi:106870861"/>
<dbReference type="GO" id="GO:0021675">
    <property type="term" value="P:nerve development"/>
    <property type="evidence" value="ECO:0007669"/>
    <property type="project" value="TreeGrafter"/>
</dbReference>
<feature type="compositionally biased region" description="Low complexity" evidence="9">
    <location>
        <begin position="614"/>
        <end position="623"/>
    </location>
</feature>
<feature type="compositionally biased region" description="Acidic residues" evidence="9">
    <location>
        <begin position="1518"/>
        <end position="1529"/>
    </location>
</feature>
<dbReference type="GO" id="GO:0002009">
    <property type="term" value="P:morphogenesis of an epithelium"/>
    <property type="evidence" value="ECO:0007669"/>
    <property type="project" value="TreeGrafter"/>
</dbReference>
<sequence length="1562" mass="175434">MWWFAERYTVLFLSTILCSSLVWGVQNFTRAHDCPSILEGIPDQKLITGKLFVYKIPETVLKCKKNCLIDVTAASQNQTLPQWITFEETTRKLIAVPTMHDGFGLYIKITLSDQAKKCEFISDIFYLEVKPYYMSHEHSSKKKPEKTCYKGINLIQTTLIFAVNLYKLDALARYNIMRNLADFLDINETLITITASKELFSMQDKSQSFSILASGRGNTDAVLPNVTELTWRVPCGVFKEVSLFMQVLQHNVEGGRLTREVGYDVVGWYISALVNPSKQHRSRKKRAIPKNSTPTPTPQIEVVPATKIVKSSSSLYSASLKTELLKSLQKLESKEYETKRDHMTDKIIPTKESSLVFVSSRESVIEVEPTKSFTVPAHSESLFEKSKTVSADKLHPTSSFTYSEYTPKKTSQPDRYTTMVKWHESSKYHTGIYEISGSGDVSRFSEFTTEEPITPPTNLGKDITKPPMTPLIAATPTLATDTDGDEDSGTDLEYYGSGSGSGSGEEDIDEDEDITSEITLKPSESSIIRESTPVLKTLYVDQTDTNTFYFEESEITIRNVPQSTTYEETVTPSSSTVSPVIWPSGMVPIDLLTSIELPLVTMSSSRASVTHKASQSSRDSSSSIPVRPTPTRILSGHSYIDSQIGGHSSVSLQPSSSKSGHSEVDSQIDGRSPTVHVEPSQSRSGHSYVDIKPAHSSSQSHIIHQPSLKVNDTSIGLKPSHISNHSSLYRQPFPTLDGSSSTVFKPFSSVDQSSVHLKFPVSSVIHSHISQSQSYKINISRSRIPSSSSFHVDSSRSKPYHPPTGHKSSERHEYSSVPLKPTHILYEHSSIKLKPSHVIDSITTHDNIHVTINPSHSVDQSYHRSEHPVSIRPSLSMSYSSLHVRPSHGRVETSSEIKPLTKSIDLFSTGVKQSHRRVDRTSEQIRPTSSSSSRDSFYPKPSHTHTFDHMYTDLRPSSHRSDYSTLMPSSSESRLPIASRDISSHKQNLTSMLHRLSSQRQEMISSSSHILLPSRSSERYRPSFSSTTHHVLKTKDVDSVLESTRLYSTPVVFPTNPNVPTTAGVRKSKDYDSTTVLEQPKHSSTSCVPGYGCKPRESVTRTSSRFPVEQTKTVDTYTTTERTDSNKWVSTDDYFVTKQIPKWNTVEFTPEMTTARGRKVTKKKQRKQGQDKKPKHTNMAPDVINPIGKIYAFAGKNFEFQIPENTFNDLEDGSTKDLTLDIAFRWDSYKPPTYSQSWVQFDEAKQIFSGLPLPRDVKDSPVEITINAIDQGGKIAQDIILIYINYTDTDSLPTQEFIMRFDVNGRRFLNDRRKFKNLIKKLSSYFGDKDSNYITVLDTRPGSLIVTWTNNSIPTDRCDNATIHEVKQKVVDYRGYINPKFSKYMSPKYKVTSVEFQMKGACQDVSEPSEAGGMVDVDPWAEAIIPTVIAVAIAIFIVVIILLICSRKQNKEKSKPKEQRHSFEDQDPVMFHREQAQKDKAIRSKRAVILPGDGKPKSSGRRKFSPQIGLPYQPSTFDEQEYPSDEDIYGNESATYGNTYSQPPPPYRLPPPYHVDNGSSYV</sequence>
<accession>A0A0L8HG49</accession>
<dbReference type="Pfam" id="PF05454">
    <property type="entry name" value="DAG1"/>
    <property type="match status" value="1"/>
</dbReference>
<dbReference type="PANTHER" id="PTHR21559">
    <property type="entry name" value="DYSTROGLYCAN-RELATED"/>
    <property type="match status" value="1"/>
</dbReference>
<feature type="compositionally biased region" description="Low complexity" evidence="9">
    <location>
        <begin position="648"/>
        <end position="659"/>
    </location>
</feature>
<dbReference type="Gene3D" id="2.60.40.10">
    <property type="entry name" value="Immunoglobulins"/>
    <property type="match status" value="2"/>
</dbReference>
<keyword evidence="11" id="KW-0732">Signal</keyword>
<evidence type="ECO:0000256" key="4">
    <source>
        <dbReference type="ARBA" id="ARBA00022490"/>
    </source>
</evidence>
<dbReference type="GO" id="GO:0007411">
    <property type="term" value="P:axon guidance"/>
    <property type="evidence" value="ECO:0007669"/>
    <property type="project" value="TreeGrafter"/>
</dbReference>
<keyword evidence="3" id="KW-1003">Cell membrane</keyword>
<feature type="chain" id="PRO_5005583677" description="Peptidase S72 domain-containing protein" evidence="11">
    <location>
        <begin position="25"/>
        <end position="1562"/>
    </location>
</feature>
<dbReference type="GO" id="GO:0005856">
    <property type="term" value="C:cytoskeleton"/>
    <property type="evidence" value="ECO:0007669"/>
    <property type="project" value="UniProtKB-SubCell"/>
</dbReference>
<evidence type="ECO:0000256" key="6">
    <source>
        <dbReference type="ARBA" id="ARBA00022989"/>
    </source>
</evidence>
<gene>
    <name evidence="13" type="ORF">OCBIM_22015246mg</name>
</gene>
<feature type="compositionally biased region" description="Basic residues" evidence="9">
    <location>
        <begin position="1156"/>
        <end position="1167"/>
    </location>
</feature>
<keyword evidence="8" id="KW-0206">Cytoskeleton</keyword>
<dbReference type="STRING" id="37653.A0A0L8HG49"/>
<dbReference type="InterPro" id="IPR008465">
    <property type="entry name" value="DAG1_C"/>
</dbReference>
<keyword evidence="10" id="KW-0472">Membrane</keyword>
<evidence type="ECO:0000259" key="12">
    <source>
        <dbReference type="PROSITE" id="PS51699"/>
    </source>
</evidence>
<feature type="compositionally biased region" description="Polar residues" evidence="9">
    <location>
        <begin position="1532"/>
        <end position="1541"/>
    </location>
</feature>
<dbReference type="SUPFAM" id="SSF111006">
    <property type="entry name" value="Dystroglycan, domain 2"/>
    <property type="match status" value="1"/>
</dbReference>
<feature type="transmembrane region" description="Helical" evidence="10">
    <location>
        <begin position="1423"/>
        <end position="1445"/>
    </location>
</feature>
<keyword evidence="7" id="KW-0325">Glycoprotein</keyword>
<evidence type="ECO:0000313" key="13">
    <source>
        <dbReference type="EMBL" id="KOF88206.1"/>
    </source>
</evidence>